<evidence type="ECO:0000313" key="2">
    <source>
        <dbReference type="Proteomes" id="UP000020773"/>
    </source>
</evidence>
<comment type="caution">
    <text evidence="1">The sequence shown here is derived from an EMBL/GenBank/DDBJ whole genome shotgun (WGS) entry which is preliminary data.</text>
</comment>
<dbReference type="EMBL" id="JGDB01000398">
    <property type="protein sequence ID" value="EXY87678.1"/>
    <property type="molecule type" value="Genomic_DNA"/>
</dbReference>
<evidence type="ECO:0000313" key="1">
    <source>
        <dbReference type="EMBL" id="EXY87678.1"/>
    </source>
</evidence>
<proteinExistence type="predicted"/>
<sequence>MNVTIETFFSPYCDEATEIYLRLVNTILFADDENSLQKGIEKLKTQVPIDDYFVYGFGAHHLWVHQRKISDPTEYFKCRLMKAEF</sequence>
<protein>
    <submittedName>
        <fullName evidence="1">Uncharacterized protein</fullName>
    </submittedName>
</protein>
<organism evidence="1 2">
    <name type="scientific">Bacteroides fragilis str. 3998T(B)3</name>
    <dbReference type="NCBI Taxonomy" id="1339316"/>
    <lineage>
        <taxon>Bacteria</taxon>
        <taxon>Pseudomonadati</taxon>
        <taxon>Bacteroidota</taxon>
        <taxon>Bacteroidia</taxon>
        <taxon>Bacteroidales</taxon>
        <taxon>Bacteroidaceae</taxon>
        <taxon>Bacteroides</taxon>
    </lineage>
</organism>
<dbReference type="PATRIC" id="fig|1339316.3.peg.5371"/>
<dbReference type="RefSeq" id="WP_032572880.1">
    <property type="nucleotide sequence ID" value="NZ_JGDB01000398.1"/>
</dbReference>
<dbReference type="Proteomes" id="UP000020773">
    <property type="component" value="Unassembled WGS sequence"/>
</dbReference>
<reference evidence="1 2" key="1">
    <citation type="submission" date="2014-02" db="EMBL/GenBank/DDBJ databases">
        <authorList>
            <person name="Sears C."/>
            <person name="Carroll K."/>
            <person name="Sack B.R."/>
            <person name="Qadri F."/>
            <person name="Myers L.L."/>
            <person name="Chung G.-T."/>
            <person name="Escheverria P."/>
            <person name="Fraser C.M."/>
            <person name="Sadzewicz L."/>
            <person name="Shefchek K.A."/>
            <person name="Tallon L."/>
            <person name="Das S.P."/>
            <person name="Daugherty S."/>
            <person name="Mongodin E.F."/>
        </authorList>
    </citation>
    <scope>NUCLEOTIDE SEQUENCE [LARGE SCALE GENOMIC DNA]</scope>
    <source>
        <strain evidence="2">3998T(B)3</strain>
    </source>
</reference>
<gene>
    <name evidence="1" type="ORF">M125_5716</name>
</gene>
<dbReference type="AlphaFoldDB" id="A0A015VPB7"/>
<name>A0A015VPB7_BACFG</name>
<accession>A0A015VPB7</accession>